<keyword evidence="3" id="KW-1185">Reference proteome</keyword>
<dbReference type="InterPro" id="IPR016477">
    <property type="entry name" value="Fructo-/Ketosamine-3-kinase"/>
</dbReference>
<dbReference type="Proteomes" id="UP001501736">
    <property type="component" value="Unassembled WGS sequence"/>
</dbReference>
<keyword evidence="1" id="KW-0808">Transferase</keyword>
<name>A0ABP6RDQ3_9MICC</name>
<dbReference type="PIRSF" id="PIRSF006221">
    <property type="entry name" value="Ketosamine-3-kinase"/>
    <property type="match status" value="1"/>
</dbReference>
<evidence type="ECO:0000256" key="1">
    <source>
        <dbReference type="PIRNR" id="PIRNR006221"/>
    </source>
</evidence>
<dbReference type="EMBL" id="BAAAYG010000005">
    <property type="protein sequence ID" value="GAA3284283.1"/>
    <property type="molecule type" value="Genomic_DNA"/>
</dbReference>
<keyword evidence="1 2" id="KW-0418">Kinase</keyword>
<dbReference type="Gene3D" id="1.10.510.10">
    <property type="entry name" value="Transferase(Phosphotransferase) domain 1"/>
    <property type="match status" value="1"/>
</dbReference>
<dbReference type="RefSeq" id="WP_344719758.1">
    <property type="nucleotide sequence ID" value="NZ_BAAAYG010000005.1"/>
</dbReference>
<dbReference type="PANTHER" id="PTHR12149:SF8">
    <property type="entry name" value="PROTEIN-RIBULOSAMINE 3-KINASE"/>
    <property type="match status" value="1"/>
</dbReference>
<dbReference type="PANTHER" id="PTHR12149">
    <property type="entry name" value="FRUCTOSAMINE 3 KINASE-RELATED PROTEIN"/>
    <property type="match status" value="1"/>
</dbReference>
<comment type="caution">
    <text evidence="2">The sequence shown here is derived from an EMBL/GenBank/DDBJ whole genome shotgun (WGS) entry which is preliminary data.</text>
</comment>
<reference evidence="3" key="1">
    <citation type="journal article" date="2019" name="Int. J. Syst. Evol. Microbiol.">
        <title>The Global Catalogue of Microorganisms (GCM) 10K type strain sequencing project: providing services to taxonomists for standard genome sequencing and annotation.</title>
        <authorList>
            <consortium name="The Broad Institute Genomics Platform"/>
            <consortium name="The Broad Institute Genome Sequencing Center for Infectious Disease"/>
            <person name="Wu L."/>
            <person name="Ma J."/>
        </authorList>
    </citation>
    <scope>NUCLEOTIDE SEQUENCE [LARGE SCALE GENOMIC DNA]</scope>
    <source>
        <strain evidence="3">JCM 11483</strain>
    </source>
</reference>
<accession>A0ABP6RDQ3</accession>
<dbReference type="Pfam" id="PF03881">
    <property type="entry name" value="Fructosamin_kin"/>
    <property type="match status" value="1"/>
</dbReference>
<dbReference type="GO" id="GO:0016301">
    <property type="term" value="F:kinase activity"/>
    <property type="evidence" value="ECO:0007669"/>
    <property type="project" value="UniProtKB-KW"/>
</dbReference>
<dbReference type="Gene3D" id="1.20.1270.240">
    <property type="match status" value="1"/>
</dbReference>
<dbReference type="InterPro" id="IPR011009">
    <property type="entry name" value="Kinase-like_dom_sf"/>
</dbReference>
<dbReference type="SUPFAM" id="SSF56112">
    <property type="entry name" value="Protein kinase-like (PK-like)"/>
    <property type="match status" value="1"/>
</dbReference>
<sequence>MTHRKSVPADRPEAALVEAAGLRWLAEPASSGGAAVVGVEAAADGLLELEEIVEARPDPQAAEAFGAALAITHRSLAAQGQPPPFGALPEEHPAGVAPFFGPAEDLRDVGAGTHDSWGAFHAGERLDPLLAELDAGPWAADGDSRRLLQRVRDRIASGALDDDEPPARIHGDLWAGNVLWRAAPAERGRGSGAVEAVLIDPAAHAGHREADLGMLRLFGLPHLDRVMQGYQRTAPLRDGVEDRVPLHQLFPLLAHWVLFGPGYAAPTLRAAESALRL</sequence>
<gene>
    <name evidence="2" type="ORF">GCM10020260_14510</name>
</gene>
<comment type="similarity">
    <text evidence="1">Belongs to the fructosamine kinase family.</text>
</comment>
<protein>
    <submittedName>
        <fullName evidence="2">Fructosamine kinase family protein</fullName>
    </submittedName>
</protein>
<proteinExistence type="inferred from homology"/>
<evidence type="ECO:0000313" key="2">
    <source>
        <dbReference type="EMBL" id="GAA3284283.1"/>
    </source>
</evidence>
<organism evidence="2 3">
    <name type="scientific">Nesterenkonia halobia</name>
    <dbReference type="NCBI Taxonomy" id="37922"/>
    <lineage>
        <taxon>Bacteria</taxon>
        <taxon>Bacillati</taxon>
        <taxon>Actinomycetota</taxon>
        <taxon>Actinomycetes</taxon>
        <taxon>Micrococcales</taxon>
        <taxon>Micrococcaceae</taxon>
        <taxon>Nesterenkonia</taxon>
    </lineage>
</organism>
<evidence type="ECO:0000313" key="3">
    <source>
        <dbReference type="Proteomes" id="UP001501736"/>
    </source>
</evidence>